<dbReference type="Proteomes" id="UP000433883">
    <property type="component" value="Unassembled WGS sequence"/>
</dbReference>
<dbReference type="PANTHER" id="PTHR47186">
    <property type="entry name" value="LEUCINE-RICH REPEAT-CONTAINING PROTEIN 57"/>
    <property type="match status" value="1"/>
</dbReference>
<sequence>MNADVQERADKELEIKEQFLLQARVDTPQQTQPRTGLATLPTELVDCIFEYVAAPQSIFPFLFSRTFHAIAIRVLYRELRIEVCSNVQMKDGSALKYREAATEPPTTILHASSLIASKLLRMGQMVQAHMASLAEKDGIEQGEQLRSPSLLTRSRSISAALFTDQFTQELADHRVFVDNAFVKCLEREIGPSSWGGWLDRILSKALDTKLLACDVLPGMWGTEVVGSQATPSDITHMDKDQINDRHLRPRSMQNLHTLCLRGFHGHVLELQLSSLPNLRTLKIRNIQIRDHNQIGLNGITKLETFHTQAPLSANGISICSDFGAFTKLKKYRSVILPPAAFYTRHHINTYFSKLRMSADALTKIELILLGRWIFNYHPSPAFSKTFDALTTLRLPSTKLKHLTTLTPVFGVDPSTIQRIEVVVHCDHAGGLFDHLLVDFVSFAIVQLKPHFSNLAMVKLALADTAGKGLCRDTQLFLAVMDHVVRRGAFMKHKVVIDALDSRALGSIKLDNGLVIDYFDLMKYMARTPKLEILACDFFPSMWTDLDLDTYDMIPWLQNLHTLSLHGFRSLLDIRLSRLPNLRKLKLVNIGLLPSVDICKVTDLELEYSLCTRIQKAGPEIRNFMFPSCWHGVQLSGFNNLARLRITLSYLGRLRKSVRTQDLSVCAATLRELELNVLGHWPPPVHPLIDERVKLQSLTNLIIPWARLAITGKSPLLDTPAVQKVEIRLTDPFDNPHDFANDLVDFLTDEQVSRAFPSLRTVKITVEEPGNKKWRTEIRSIMEHIERESIGGSLGGIPFIKRDEFLKGCIELQLGDRGGLVLDLSGIFICLMMHDATVNWSSLP</sequence>
<evidence type="ECO:0000313" key="1">
    <source>
        <dbReference type="EMBL" id="KAE9980670.1"/>
    </source>
</evidence>
<reference evidence="1 2" key="1">
    <citation type="submission" date="2019-11" db="EMBL/GenBank/DDBJ databases">
        <title>Venturia inaequalis Genome Resource.</title>
        <authorList>
            <person name="Lichtner F.J."/>
        </authorList>
    </citation>
    <scope>NUCLEOTIDE SEQUENCE [LARGE SCALE GENOMIC DNA]</scope>
    <source>
        <strain evidence="1">Bline_iso_100314</strain>
    </source>
</reference>
<dbReference type="SUPFAM" id="SSF52058">
    <property type="entry name" value="L domain-like"/>
    <property type="match status" value="1"/>
</dbReference>
<protein>
    <submittedName>
        <fullName evidence="1">Uncharacterized protein</fullName>
    </submittedName>
</protein>
<name>A0A8H3V3E2_VENIN</name>
<comment type="caution">
    <text evidence="1">The sequence shown here is derived from an EMBL/GenBank/DDBJ whole genome shotgun (WGS) entry which is preliminary data.</text>
</comment>
<organism evidence="1 2">
    <name type="scientific">Venturia inaequalis</name>
    <name type="common">Apple scab fungus</name>
    <dbReference type="NCBI Taxonomy" id="5025"/>
    <lineage>
        <taxon>Eukaryota</taxon>
        <taxon>Fungi</taxon>
        <taxon>Dikarya</taxon>
        <taxon>Ascomycota</taxon>
        <taxon>Pezizomycotina</taxon>
        <taxon>Dothideomycetes</taxon>
        <taxon>Pleosporomycetidae</taxon>
        <taxon>Venturiales</taxon>
        <taxon>Venturiaceae</taxon>
        <taxon>Venturia</taxon>
    </lineage>
</organism>
<evidence type="ECO:0000313" key="2">
    <source>
        <dbReference type="Proteomes" id="UP000433883"/>
    </source>
</evidence>
<accession>A0A8H3V3E2</accession>
<gene>
    <name evidence="1" type="ORF">BLS_008477</name>
</gene>
<dbReference type="PANTHER" id="PTHR47186:SF3">
    <property type="entry name" value="OS09G0267800 PROTEIN"/>
    <property type="match status" value="1"/>
</dbReference>
<proteinExistence type="predicted"/>
<dbReference type="InterPro" id="IPR032675">
    <property type="entry name" value="LRR_dom_sf"/>
</dbReference>
<dbReference type="EMBL" id="WNWQ01000072">
    <property type="protein sequence ID" value="KAE9980670.1"/>
    <property type="molecule type" value="Genomic_DNA"/>
</dbReference>
<dbReference type="AlphaFoldDB" id="A0A8H3V3E2"/>
<dbReference type="Gene3D" id="3.80.10.10">
    <property type="entry name" value="Ribonuclease Inhibitor"/>
    <property type="match status" value="1"/>
</dbReference>